<dbReference type="PANTHER" id="PTHR30118:SF15">
    <property type="entry name" value="TRANSCRIPTIONAL REGULATORY PROTEIN"/>
    <property type="match status" value="1"/>
</dbReference>
<dbReference type="InterPro" id="IPR037402">
    <property type="entry name" value="YidZ_PBP2"/>
</dbReference>
<dbReference type="Pfam" id="PF03466">
    <property type="entry name" value="LysR_substrate"/>
    <property type="match status" value="1"/>
</dbReference>
<dbReference type="Gene3D" id="3.40.190.10">
    <property type="entry name" value="Periplasmic binding protein-like II"/>
    <property type="match status" value="2"/>
</dbReference>
<dbReference type="SUPFAM" id="SSF53850">
    <property type="entry name" value="Periplasmic binding protein-like II"/>
    <property type="match status" value="1"/>
</dbReference>
<dbReference type="PANTHER" id="PTHR30118">
    <property type="entry name" value="HTH-TYPE TRANSCRIPTIONAL REGULATOR LEUO-RELATED"/>
    <property type="match status" value="1"/>
</dbReference>
<dbReference type="PROSITE" id="PS50931">
    <property type="entry name" value="HTH_LYSR"/>
    <property type="match status" value="1"/>
</dbReference>
<evidence type="ECO:0000256" key="1">
    <source>
        <dbReference type="ARBA" id="ARBA00009437"/>
    </source>
</evidence>
<evidence type="ECO:0000256" key="4">
    <source>
        <dbReference type="ARBA" id="ARBA00023125"/>
    </source>
</evidence>
<evidence type="ECO:0000256" key="2">
    <source>
        <dbReference type="ARBA" id="ARBA00022458"/>
    </source>
</evidence>
<keyword evidence="4 7" id="KW-0238">DNA-binding</keyword>
<keyword evidence="5" id="KW-0804">Transcription</keyword>
<evidence type="ECO:0000256" key="5">
    <source>
        <dbReference type="ARBA" id="ARBA00023163"/>
    </source>
</evidence>
<dbReference type="RefSeq" id="WP_149764351.1">
    <property type="nucleotide sequence ID" value="NZ_BSPE01000002.1"/>
</dbReference>
<protein>
    <submittedName>
        <fullName evidence="7">DNA-binding transcriptional regulator, LysR family</fullName>
    </submittedName>
</protein>
<dbReference type="GO" id="GO:0003677">
    <property type="term" value="F:DNA binding"/>
    <property type="evidence" value="ECO:0007669"/>
    <property type="project" value="UniProtKB-KW"/>
</dbReference>
<dbReference type="Pfam" id="PF00126">
    <property type="entry name" value="HTH_1"/>
    <property type="match status" value="1"/>
</dbReference>
<dbReference type="CDD" id="cd08417">
    <property type="entry name" value="PBP2_Nitroaromatics_like"/>
    <property type="match status" value="1"/>
</dbReference>
<gene>
    <name evidence="7" type="ORF">SAMN04488498_1477</name>
</gene>
<evidence type="ECO:0000259" key="6">
    <source>
        <dbReference type="PROSITE" id="PS50931"/>
    </source>
</evidence>
<dbReference type="InterPro" id="IPR036388">
    <property type="entry name" value="WH-like_DNA-bd_sf"/>
</dbReference>
<dbReference type="AlphaFoldDB" id="A0A1I4FIQ4"/>
<dbReference type="Gene3D" id="1.10.10.10">
    <property type="entry name" value="Winged helix-like DNA-binding domain superfamily/Winged helix DNA-binding domain"/>
    <property type="match status" value="1"/>
</dbReference>
<dbReference type="OrthoDB" id="528082at2"/>
<keyword evidence="2" id="KW-0536">Nodulation</keyword>
<dbReference type="InterPro" id="IPR000847">
    <property type="entry name" value="LysR_HTH_N"/>
</dbReference>
<comment type="similarity">
    <text evidence="1">Belongs to the LysR transcriptional regulatory family.</text>
</comment>
<reference evidence="7 8" key="1">
    <citation type="submission" date="2016-10" db="EMBL/GenBank/DDBJ databases">
        <authorList>
            <person name="Varghese N."/>
            <person name="Submissions S."/>
        </authorList>
    </citation>
    <scope>NUCLEOTIDE SEQUENCE [LARGE SCALE GENOMIC DNA]</scope>
    <source>
        <strain evidence="7 8">DSM 21822</strain>
    </source>
</reference>
<proteinExistence type="inferred from homology"/>
<dbReference type="EMBL" id="FOSL01000047">
    <property type="protein sequence ID" value="SFL17343.1"/>
    <property type="molecule type" value="Genomic_DNA"/>
</dbReference>
<sequence>MREVNLRNADLNLLVVLDALLDERSVTRAATRLGMSQPAASRALARSRALFSDALLVDGPGGYLLTARAEEMRPLLRNTLAGVSELLDSRAFDPTQATGSVRLLMLDLEAAVLGPRLIASLAEQAPAVDLDVVPPGMRPIDALEADAVDALIGAVDDAPPGIRKRKLYQDDFVTLMRAEHPAAGRTLTLERFLELDHVVVSITGTGRAWVDEILARLGRQRRVKVRVPSFFAAVEIAARSDLVMTLPSSLARTAADMRRFVVTPPPLDLGGVVMSLAWHARHQDSPRHVWLRRTIVAAAADIGQD</sequence>
<evidence type="ECO:0000256" key="3">
    <source>
        <dbReference type="ARBA" id="ARBA00023015"/>
    </source>
</evidence>
<dbReference type="GO" id="GO:0003700">
    <property type="term" value="F:DNA-binding transcription factor activity"/>
    <property type="evidence" value="ECO:0007669"/>
    <property type="project" value="InterPro"/>
</dbReference>
<keyword evidence="3" id="KW-0805">Transcription regulation</keyword>
<evidence type="ECO:0000313" key="7">
    <source>
        <dbReference type="EMBL" id="SFL17343.1"/>
    </source>
</evidence>
<evidence type="ECO:0000313" key="8">
    <source>
        <dbReference type="Proteomes" id="UP000323300"/>
    </source>
</evidence>
<feature type="domain" description="HTH lysR-type" evidence="6">
    <location>
        <begin position="10"/>
        <end position="66"/>
    </location>
</feature>
<dbReference type="InterPro" id="IPR036390">
    <property type="entry name" value="WH_DNA-bd_sf"/>
</dbReference>
<dbReference type="SUPFAM" id="SSF46785">
    <property type="entry name" value="Winged helix' DNA-binding domain"/>
    <property type="match status" value="1"/>
</dbReference>
<name>A0A1I4FIQ4_9HYPH</name>
<dbReference type="Proteomes" id="UP000323300">
    <property type="component" value="Unassembled WGS sequence"/>
</dbReference>
<accession>A0A1I4FIQ4</accession>
<keyword evidence="8" id="KW-1185">Reference proteome</keyword>
<dbReference type="InterPro" id="IPR005119">
    <property type="entry name" value="LysR_subst-bd"/>
</dbReference>
<organism evidence="7 8">
    <name type="scientific">Neomesorhizobium albiziae</name>
    <dbReference type="NCBI Taxonomy" id="335020"/>
    <lineage>
        <taxon>Bacteria</taxon>
        <taxon>Pseudomonadati</taxon>
        <taxon>Pseudomonadota</taxon>
        <taxon>Alphaproteobacteria</taxon>
        <taxon>Hyphomicrobiales</taxon>
        <taxon>Phyllobacteriaceae</taxon>
        <taxon>Neomesorhizobium</taxon>
    </lineage>
</organism>
<dbReference type="InterPro" id="IPR050389">
    <property type="entry name" value="LysR-type_TF"/>
</dbReference>